<name>A0A165H3L9_EXIGL</name>
<dbReference type="Proteomes" id="UP000077266">
    <property type="component" value="Unassembled WGS sequence"/>
</dbReference>
<gene>
    <name evidence="3" type="ORF">EXIGLDRAFT_96959</name>
</gene>
<protein>
    <submittedName>
        <fullName evidence="3">Uncharacterized protein</fullName>
    </submittedName>
</protein>
<dbReference type="AlphaFoldDB" id="A0A165H3L9"/>
<evidence type="ECO:0000256" key="2">
    <source>
        <dbReference type="SAM" id="Phobius"/>
    </source>
</evidence>
<keyword evidence="4" id="KW-1185">Reference proteome</keyword>
<keyword evidence="2" id="KW-0472">Membrane</keyword>
<evidence type="ECO:0000313" key="4">
    <source>
        <dbReference type="Proteomes" id="UP000077266"/>
    </source>
</evidence>
<feature type="transmembrane region" description="Helical" evidence="2">
    <location>
        <begin position="52"/>
        <end position="79"/>
    </location>
</feature>
<sequence>MALTETLTAAHRLRFHLAVRRRPSRPRQAQARRRGCQEGGGRRRRGRGVSALAELVTVLVLQAGHLVVGLALCCAVVYAPPMKNMIPGSYARLIRPVTCLEGGVRQEELKTFCRETARRGRRPNCARHEEGWLHS</sequence>
<proteinExistence type="predicted"/>
<organism evidence="3 4">
    <name type="scientific">Exidia glandulosa HHB12029</name>
    <dbReference type="NCBI Taxonomy" id="1314781"/>
    <lineage>
        <taxon>Eukaryota</taxon>
        <taxon>Fungi</taxon>
        <taxon>Dikarya</taxon>
        <taxon>Basidiomycota</taxon>
        <taxon>Agaricomycotina</taxon>
        <taxon>Agaricomycetes</taxon>
        <taxon>Auriculariales</taxon>
        <taxon>Exidiaceae</taxon>
        <taxon>Exidia</taxon>
    </lineage>
</organism>
<evidence type="ECO:0000256" key="1">
    <source>
        <dbReference type="SAM" id="MobiDB-lite"/>
    </source>
</evidence>
<keyword evidence="2" id="KW-0812">Transmembrane</keyword>
<reference evidence="3 4" key="1">
    <citation type="journal article" date="2016" name="Mol. Biol. Evol.">
        <title>Comparative Genomics of Early-Diverging Mushroom-Forming Fungi Provides Insights into the Origins of Lignocellulose Decay Capabilities.</title>
        <authorList>
            <person name="Nagy L.G."/>
            <person name="Riley R."/>
            <person name="Tritt A."/>
            <person name="Adam C."/>
            <person name="Daum C."/>
            <person name="Floudas D."/>
            <person name="Sun H."/>
            <person name="Yadav J.S."/>
            <person name="Pangilinan J."/>
            <person name="Larsson K.H."/>
            <person name="Matsuura K."/>
            <person name="Barry K."/>
            <person name="Labutti K."/>
            <person name="Kuo R."/>
            <person name="Ohm R.A."/>
            <person name="Bhattacharya S.S."/>
            <person name="Shirouzu T."/>
            <person name="Yoshinaga Y."/>
            <person name="Martin F.M."/>
            <person name="Grigoriev I.V."/>
            <person name="Hibbett D.S."/>
        </authorList>
    </citation>
    <scope>NUCLEOTIDE SEQUENCE [LARGE SCALE GENOMIC DNA]</scope>
    <source>
        <strain evidence="3 4">HHB12029</strain>
    </source>
</reference>
<feature type="compositionally biased region" description="Basic residues" evidence="1">
    <location>
        <begin position="21"/>
        <end position="34"/>
    </location>
</feature>
<feature type="region of interest" description="Disordered" evidence="1">
    <location>
        <begin position="21"/>
        <end position="44"/>
    </location>
</feature>
<dbReference type="InParanoid" id="A0A165H3L9"/>
<keyword evidence="2" id="KW-1133">Transmembrane helix</keyword>
<evidence type="ECO:0000313" key="3">
    <source>
        <dbReference type="EMBL" id="KZV91406.1"/>
    </source>
</evidence>
<dbReference type="EMBL" id="KV426028">
    <property type="protein sequence ID" value="KZV91406.1"/>
    <property type="molecule type" value="Genomic_DNA"/>
</dbReference>
<accession>A0A165H3L9</accession>